<name>A0A8H4KPX3_9HYPO</name>
<gene>
    <name evidence="3" type="ORF">F53441_4145</name>
</gene>
<dbReference type="EMBL" id="JAADJG010000162">
    <property type="protein sequence ID" value="KAF4453148.1"/>
    <property type="molecule type" value="Genomic_DNA"/>
</dbReference>
<feature type="compositionally biased region" description="Polar residues" evidence="1">
    <location>
        <begin position="163"/>
        <end position="175"/>
    </location>
</feature>
<keyword evidence="2" id="KW-0732">Signal</keyword>
<reference evidence="3" key="1">
    <citation type="submission" date="2020-01" db="EMBL/GenBank/DDBJ databases">
        <title>Identification and distribution of gene clusters putatively required for synthesis of sphingolipid metabolism inhibitors in phylogenetically diverse species of the filamentous fungus Fusarium.</title>
        <authorList>
            <person name="Kim H.-S."/>
            <person name="Busman M."/>
            <person name="Brown D.W."/>
            <person name="Divon H."/>
            <person name="Uhlig S."/>
            <person name="Proctor R.H."/>
        </authorList>
    </citation>
    <scope>NUCLEOTIDE SEQUENCE</scope>
    <source>
        <strain evidence="3">NRRL 53441</strain>
    </source>
</reference>
<evidence type="ECO:0000313" key="4">
    <source>
        <dbReference type="Proteomes" id="UP000605986"/>
    </source>
</evidence>
<feature type="chain" id="PRO_5034462962" evidence="2">
    <location>
        <begin position="20"/>
        <end position="261"/>
    </location>
</feature>
<dbReference type="AlphaFoldDB" id="A0A8H4KPX3"/>
<evidence type="ECO:0000256" key="2">
    <source>
        <dbReference type="SAM" id="SignalP"/>
    </source>
</evidence>
<protein>
    <submittedName>
        <fullName evidence="3">Uncharacterized protein</fullName>
    </submittedName>
</protein>
<keyword evidence="4" id="KW-1185">Reference proteome</keyword>
<dbReference type="OrthoDB" id="5146670at2759"/>
<evidence type="ECO:0000313" key="3">
    <source>
        <dbReference type="EMBL" id="KAF4453148.1"/>
    </source>
</evidence>
<sequence>MRSSITLTFLAVAPFMAEAQLQKSTTKYSTSTVFLPQASTGSFTNIYASLITETGSRTEYLLACQTNVNDIKSCGGDFSAITVTYDKSSMRAAIDSTTYDCAIGSNWAACATITAPACSSGSDTAGCTATATEAATRTFPSSESSLWMTPITFVDLKKRKATGTKTDQPKETGSSGHCKRSLNLPTIAKRKVGHESGSDSGGSSGGSKVDTIGEDGIASDAKNARNPNKHNGDDCSAAPVASWSWGALALGFGGYLGLNLA</sequence>
<accession>A0A8H4KPX3</accession>
<dbReference type="Proteomes" id="UP000605986">
    <property type="component" value="Unassembled WGS sequence"/>
</dbReference>
<comment type="caution">
    <text evidence="3">The sequence shown here is derived from an EMBL/GenBank/DDBJ whole genome shotgun (WGS) entry which is preliminary data.</text>
</comment>
<feature type="signal peptide" evidence="2">
    <location>
        <begin position="1"/>
        <end position="19"/>
    </location>
</feature>
<evidence type="ECO:0000256" key="1">
    <source>
        <dbReference type="SAM" id="MobiDB-lite"/>
    </source>
</evidence>
<proteinExistence type="predicted"/>
<feature type="region of interest" description="Disordered" evidence="1">
    <location>
        <begin position="159"/>
        <end position="235"/>
    </location>
</feature>
<organism evidence="3 4">
    <name type="scientific">Fusarium austroafricanum</name>
    <dbReference type="NCBI Taxonomy" id="2364996"/>
    <lineage>
        <taxon>Eukaryota</taxon>
        <taxon>Fungi</taxon>
        <taxon>Dikarya</taxon>
        <taxon>Ascomycota</taxon>
        <taxon>Pezizomycotina</taxon>
        <taxon>Sordariomycetes</taxon>
        <taxon>Hypocreomycetidae</taxon>
        <taxon>Hypocreales</taxon>
        <taxon>Nectriaceae</taxon>
        <taxon>Fusarium</taxon>
        <taxon>Fusarium concolor species complex</taxon>
    </lineage>
</organism>